<evidence type="ECO:0000256" key="1">
    <source>
        <dbReference type="SAM" id="MobiDB-lite"/>
    </source>
</evidence>
<feature type="region of interest" description="Disordered" evidence="1">
    <location>
        <begin position="1"/>
        <end position="73"/>
    </location>
</feature>
<proteinExistence type="predicted"/>
<sequence>MMEDSEEVVPPNEQDNVEESAAEDLDNQDQARPQVVFHSEDQPVKKKGEDNPVDDYNLDEWSEDEEDHDDSSAVPMERLKNGAANALKFWQWGIQQVTEQAEELKKNENVKQASEKWDQVYEQMKPGLDRVREGAEVVGGKIKEGATVVYEKSKPTIDELAERSKPKLDELSKSASETWEVAKEKAVLVTEACKPGLERAAESTRNIVFNNNDPAQQQDASGTSPFSEI</sequence>
<feature type="compositionally biased region" description="Acidic residues" evidence="1">
    <location>
        <begin position="51"/>
        <end position="69"/>
    </location>
</feature>
<accession>A0A7S2RGB3</accession>
<protein>
    <submittedName>
        <fullName evidence="2">Uncharacterized protein</fullName>
    </submittedName>
</protein>
<feature type="compositionally biased region" description="Basic and acidic residues" evidence="1">
    <location>
        <begin position="38"/>
        <end position="50"/>
    </location>
</feature>
<gene>
    <name evidence="2" type="ORF">QSP1433_LOCUS3137</name>
</gene>
<organism evidence="2">
    <name type="scientific">Mucochytrium quahogii</name>
    <dbReference type="NCBI Taxonomy" id="96639"/>
    <lineage>
        <taxon>Eukaryota</taxon>
        <taxon>Sar</taxon>
        <taxon>Stramenopiles</taxon>
        <taxon>Bigyra</taxon>
        <taxon>Labyrinthulomycetes</taxon>
        <taxon>Thraustochytrida</taxon>
        <taxon>Thraustochytriidae</taxon>
        <taxon>Mucochytrium</taxon>
    </lineage>
</organism>
<feature type="compositionally biased region" description="Acidic residues" evidence="1">
    <location>
        <begin position="15"/>
        <end position="27"/>
    </location>
</feature>
<feature type="region of interest" description="Disordered" evidence="1">
    <location>
        <begin position="204"/>
        <end position="229"/>
    </location>
</feature>
<evidence type="ECO:0000313" key="2">
    <source>
        <dbReference type="EMBL" id="CAD9670335.1"/>
    </source>
</evidence>
<dbReference type="AlphaFoldDB" id="A0A7S2RGB3"/>
<reference evidence="2" key="1">
    <citation type="submission" date="2021-01" db="EMBL/GenBank/DDBJ databases">
        <authorList>
            <person name="Corre E."/>
            <person name="Pelletier E."/>
            <person name="Niang G."/>
            <person name="Scheremetjew M."/>
            <person name="Finn R."/>
            <person name="Kale V."/>
            <person name="Holt S."/>
            <person name="Cochrane G."/>
            <person name="Meng A."/>
            <person name="Brown T."/>
            <person name="Cohen L."/>
        </authorList>
    </citation>
    <scope>NUCLEOTIDE SEQUENCE</scope>
    <source>
        <strain evidence="2">NY070348D</strain>
    </source>
</reference>
<dbReference type="EMBL" id="HBHK01005328">
    <property type="protein sequence ID" value="CAD9670335.1"/>
    <property type="molecule type" value="Transcribed_RNA"/>
</dbReference>
<dbReference type="Gene3D" id="1.10.287.700">
    <property type="entry name" value="Helix hairpin bin"/>
    <property type="match status" value="1"/>
</dbReference>
<name>A0A7S2RGB3_9STRA</name>
<dbReference type="SUPFAM" id="SSF58113">
    <property type="entry name" value="Apolipoprotein A-I"/>
    <property type="match status" value="1"/>
</dbReference>